<dbReference type="Proteomes" id="UP001419910">
    <property type="component" value="Unassembled WGS sequence"/>
</dbReference>
<comment type="caution">
    <text evidence="1">The sequence shown here is derived from an EMBL/GenBank/DDBJ whole genome shotgun (WGS) entry which is preliminary data.</text>
</comment>
<evidence type="ECO:0000313" key="1">
    <source>
        <dbReference type="EMBL" id="MEN2789007.1"/>
    </source>
</evidence>
<keyword evidence="2" id="KW-1185">Reference proteome</keyword>
<organism evidence="1 2">
    <name type="scientific">Sphingomonas oligophenolica</name>
    <dbReference type="NCBI Taxonomy" id="301154"/>
    <lineage>
        <taxon>Bacteria</taxon>
        <taxon>Pseudomonadati</taxon>
        <taxon>Pseudomonadota</taxon>
        <taxon>Alphaproteobacteria</taxon>
        <taxon>Sphingomonadales</taxon>
        <taxon>Sphingomonadaceae</taxon>
        <taxon>Sphingomonas</taxon>
    </lineage>
</organism>
<sequence>MTEFEPWFAAASPNLSMVMPLFPAVVARAPLLIPAVPPLFSRCYSITAGFAGDH</sequence>
<gene>
    <name evidence="1" type="ORF">ABC974_05165</name>
</gene>
<proteinExistence type="predicted"/>
<dbReference type="RefSeq" id="WP_343891666.1">
    <property type="nucleotide sequence ID" value="NZ_BAAAEH010000047.1"/>
</dbReference>
<accession>A0ABU9XZQ5</accession>
<dbReference type="EMBL" id="JBDIME010000003">
    <property type="protein sequence ID" value="MEN2789007.1"/>
    <property type="molecule type" value="Genomic_DNA"/>
</dbReference>
<name>A0ABU9XZQ5_9SPHN</name>
<reference evidence="1 2" key="1">
    <citation type="submission" date="2024-05" db="EMBL/GenBank/DDBJ databases">
        <authorList>
            <person name="Liu Q."/>
            <person name="Xin Y.-H."/>
        </authorList>
    </citation>
    <scope>NUCLEOTIDE SEQUENCE [LARGE SCALE GENOMIC DNA]</scope>
    <source>
        <strain evidence="1 2">CGMCC 1.10181</strain>
    </source>
</reference>
<protein>
    <submittedName>
        <fullName evidence="1">Uncharacterized protein</fullName>
    </submittedName>
</protein>
<evidence type="ECO:0000313" key="2">
    <source>
        <dbReference type="Proteomes" id="UP001419910"/>
    </source>
</evidence>